<dbReference type="EMBL" id="BAAACP010000007">
    <property type="protein sequence ID" value="GAA0863534.1"/>
    <property type="molecule type" value="Genomic_DNA"/>
</dbReference>
<name>A0ABP3XHG3_9FIRM</name>
<feature type="coiled-coil region" evidence="1">
    <location>
        <begin position="653"/>
        <end position="773"/>
    </location>
</feature>
<keyword evidence="4" id="KW-1185">Reference proteome</keyword>
<protein>
    <submittedName>
        <fullName evidence="3">Uncharacterized protein</fullName>
    </submittedName>
</protein>
<sequence>MGLTTEQLISQLRNESSQHWANMANDAQNAGNKAKVAFEQIPKEVVTTLKNNGLESNEQITTLYNSLMQLPPEVQTLIKANNYEALQGVTSVQQVLQNLPLEKVIDIITKMSKDTNSDPKVIKQMIDSLPKEKRTKVMAEVGDAIKNIESVQNKKVDGKKVKVSEEGSSRVKNDLDKINRTKMTPKNTKVSESGSGVVNAILGRINNTQMKGKNTKVTENGASHVKSQLDGVNSRAKSKTVTITTVFKTIGNAVKGVAHWLTGGTIGAGGQTKPNKVNKKVFQRLSVAPSQSPVPMSTGASTANSTVPTNSESVVPQGFSTGVSNSTEILPNQVIPSFNYDINMLRGMENQLKSISNQLTIIDNKAKNAFGNEKISYLNTQIKLLKRQQSIQHELAESMRKQRNEIMWQMKDFGFQFDGDKVVNDVDLLLKANQRLNDLDYRVKKDTENIDKPLREEYEKSKLALEQSKKLLSEYANLTFDKIPACSKEWWNLNDNINDVNKIIVEVQRKINDLRFEVKDDALKDTLTNIQSQVSLLDKQIVNNYGGDVQSLINKKISLLRKEQDETHKLAESYREQARNQANVLNQHGFIFDGNGQITNRNILEQYIGTGLFEKLNKQINEYNNLVNDKIPKLSVEWWNLQEEINKINIAAKNNYENNLQKQLETTKKIQDEIHSIYKSQLDKRIDLINSETKAKIKAINEEKDAYNKSRKEIKYNEELKDQKDVINKLNEDIETAKRDTSVSGQKHLKELLDKLKDENKKLQEMVQNKNDEVVNEMFDSEINRLQNQSDSIIDRINKTFSESNILQKVNESLLSGVFTDIDGNLSSLESTINNFFNNSIDSFSSLGGVIQKELNDNLRVALDSFKNLENIYKGLNVDYDSKQRFGNIGSSNINNDNSKSVTVEFNQPLVKIDGIATRDMMPEIERMINKAQQDLTAKIIKSM</sequence>
<evidence type="ECO:0000256" key="2">
    <source>
        <dbReference type="SAM" id="MobiDB-lite"/>
    </source>
</evidence>
<proteinExistence type="predicted"/>
<reference evidence="4" key="1">
    <citation type="journal article" date="2019" name="Int. J. Syst. Evol. Microbiol.">
        <title>The Global Catalogue of Microorganisms (GCM) 10K type strain sequencing project: providing services to taxonomists for standard genome sequencing and annotation.</title>
        <authorList>
            <consortium name="The Broad Institute Genomics Platform"/>
            <consortium name="The Broad Institute Genome Sequencing Center for Infectious Disease"/>
            <person name="Wu L."/>
            <person name="Ma J."/>
        </authorList>
    </citation>
    <scope>NUCLEOTIDE SEQUENCE [LARGE SCALE GENOMIC DNA]</scope>
    <source>
        <strain evidence="4">JCM 6486</strain>
    </source>
</reference>
<keyword evidence="1" id="KW-0175">Coiled coil</keyword>
<evidence type="ECO:0000256" key="1">
    <source>
        <dbReference type="SAM" id="Coils"/>
    </source>
</evidence>
<evidence type="ECO:0000313" key="4">
    <source>
        <dbReference type="Proteomes" id="UP001400965"/>
    </source>
</evidence>
<evidence type="ECO:0000313" key="3">
    <source>
        <dbReference type="EMBL" id="GAA0863534.1"/>
    </source>
</evidence>
<comment type="caution">
    <text evidence="3">The sequence shown here is derived from an EMBL/GenBank/DDBJ whole genome shotgun (WGS) entry which is preliminary data.</text>
</comment>
<feature type="region of interest" description="Disordered" evidence="2">
    <location>
        <begin position="288"/>
        <end position="313"/>
    </location>
</feature>
<accession>A0ABP3XHG3</accession>
<dbReference type="Proteomes" id="UP001400965">
    <property type="component" value="Unassembled WGS sequence"/>
</dbReference>
<gene>
    <name evidence="3" type="ORF">GCM10008917_13360</name>
</gene>
<organism evidence="3 4">
    <name type="scientific">Paraclostridium tenue</name>
    <dbReference type="NCBI Taxonomy" id="1737"/>
    <lineage>
        <taxon>Bacteria</taxon>
        <taxon>Bacillati</taxon>
        <taxon>Bacillota</taxon>
        <taxon>Clostridia</taxon>
        <taxon>Peptostreptococcales</taxon>
        <taxon>Peptostreptococcaceae</taxon>
        <taxon>Paraclostridium</taxon>
    </lineage>
</organism>
<dbReference type="RefSeq" id="WP_346044163.1">
    <property type="nucleotide sequence ID" value="NZ_BAAACP010000007.1"/>
</dbReference>